<evidence type="ECO:0000256" key="7">
    <source>
        <dbReference type="SAM" id="MobiDB-lite"/>
    </source>
</evidence>
<dbReference type="CDD" id="cd03426">
    <property type="entry name" value="NUDIX_CoAse_Nudt7"/>
    <property type="match status" value="1"/>
</dbReference>
<keyword evidence="8" id="KW-1133">Transmembrane helix</keyword>
<dbReference type="Pfam" id="PF00293">
    <property type="entry name" value="NUDIX"/>
    <property type="match status" value="1"/>
</dbReference>
<protein>
    <submittedName>
        <fullName evidence="10">CoA pyrophosphatase</fullName>
    </submittedName>
</protein>
<dbReference type="EMBL" id="BAAANN010000002">
    <property type="protein sequence ID" value="GAA1942670.1"/>
    <property type="molecule type" value="Genomic_DNA"/>
</dbReference>
<proteinExistence type="predicted"/>
<dbReference type="RefSeq" id="WP_344413378.1">
    <property type="nucleotide sequence ID" value="NZ_BAAANN010000002.1"/>
</dbReference>
<keyword evidence="4" id="KW-0378">Hydrolase</keyword>
<organism evidence="10 11">
    <name type="scientific">Amycolatopsis minnesotensis</name>
    <dbReference type="NCBI Taxonomy" id="337894"/>
    <lineage>
        <taxon>Bacteria</taxon>
        <taxon>Bacillati</taxon>
        <taxon>Actinomycetota</taxon>
        <taxon>Actinomycetes</taxon>
        <taxon>Pseudonocardiales</taxon>
        <taxon>Pseudonocardiaceae</taxon>
        <taxon>Amycolatopsis</taxon>
    </lineage>
</organism>
<evidence type="ECO:0000256" key="2">
    <source>
        <dbReference type="ARBA" id="ARBA00001946"/>
    </source>
</evidence>
<evidence type="ECO:0000259" key="9">
    <source>
        <dbReference type="PROSITE" id="PS51462"/>
    </source>
</evidence>
<dbReference type="InterPro" id="IPR015797">
    <property type="entry name" value="NUDIX_hydrolase-like_dom_sf"/>
</dbReference>
<dbReference type="Gene3D" id="3.90.79.10">
    <property type="entry name" value="Nucleoside Triphosphate Pyrophosphohydrolase"/>
    <property type="match status" value="1"/>
</dbReference>
<evidence type="ECO:0000256" key="8">
    <source>
        <dbReference type="SAM" id="Phobius"/>
    </source>
</evidence>
<dbReference type="PANTHER" id="PTHR12992:SF11">
    <property type="entry name" value="MITOCHONDRIAL COENZYME A DIPHOSPHATASE NUDT8"/>
    <property type="match status" value="1"/>
</dbReference>
<evidence type="ECO:0000256" key="1">
    <source>
        <dbReference type="ARBA" id="ARBA00001936"/>
    </source>
</evidence>
<accession>A0ABP5BG05</accession>
<evidence type="ECO:0000256" key="6">
    <source>
        <dbReference type="ARBA" id="ARBA00023211"/>
    </source>
</evidence>
<reference evidence="11" key="1">
    <citation type="journal article" date="2019" name="Int. J. Syst. Evol. Microbiol.">
        <title>The Global Catalogue of Microorganisms (GCM) 10K type strain sequencing project: providing services to taxonomists for standard genome sequencing and annotation.</title>
        <authorList>
            <consortium name="The Broad Institute Genomics Platform"/>
            <consortium name="The Broad Institute Genome Sequencing Center for Infectious Disease"/>
            <person name="Wu L."/>
            <person name="Ma J."/>
        </authorList>
    </citation>
    <scope>NUCLEOTIDE SEQUENCE [LARGE SCALE GENOMIC DNA]</scope>
    <source>
        <strain evidence="11">JCM 14545</strain>
    </source>
</reference>
<dbReference type="InterPro" id="IPR045121">
    <property type="entry name" value="CoAse"/>
</dbReference>
<comment type="cofactor">
    <cofactor evidence="2">
        <name>Mg(2+)</name>
        <dbReference type="ChEBI" id="CHEBI:18420"/>
    </cofactor>
</comment>
<feature type="transmembrane region" description="Helical" evidence="8">
    <location>
        <begin position="184"/>
        <end position="203"/>
    </location>
</feature>
<keyword evidence="11" id="KW-1185">Reference proteome</keyword>
<dbReference type="SUPFAM" id="SSF55811">
    <property type="entry name" value="Nudix"/>
    <property type="match status" value="1"/>
</dbReference>
<gene>
    <name evidence="10" type="ORF">GCM10009754_07620</name>
</gene>
<keyword evidence="3" id="KW-0479">Metal-binding</keyword>
<evidence type="ECO:0000256" key="5">
    <source>
        <dbReference type="ARBA" id="ARBA00022842"/>
    </source>
</evidence>
<feature type="region of interest" description="Disordered" evidence="7">
    <location>
        <begin position="70"/>
        <end position="92"/>
    </location>
</feature>
<dbReference type="InterPro" id="IPR000086">
    <property type="entry name" value="NUDIX_hydrolase_dom"/>
</dbReference>
<comment type="caution">
    <text evidence="10">The sequence shown here is derived from an EMBL/GenBank/DDBJ whole genome shotgun (WGS) entry which is preliminary data.</text>
</comment>
<keyword evidence="5" id="KW-0460">Magnesium</keyword>
<name>A0ABP5BG05_9PSEU</name>
<keyword evidence="8" id="KW-0472">Membrane</keyword>
<keyword evidence="8" id="KW-0812">Transmembrane</keyword>
<evidence type="ECO:0000313" key="10">
    <source>
        <dbReference type="EMBL" id="GAA1942670.1"/>
    </source>
</evidence>
<dbReference type="PROSITE" id="PS51462">
    <property type="entry name" value="NUDIX"/>
    <property type="match status" value="1"/>
</dbReference>
<sequence>MIGPVVDVGSVPEWLKPLMLVSEDLDARAFTRFSAPRGARTRPAAVLVLFGEGERGPDVLLTRRADTLGSHPGQVAFPGGGADDGDDGPIGTALREAEEETGVDPSGVRPLAVLPELYVPVSGFAVTPVLAHWETPSPVHAVDPGETAAVARVTIADLVDPANRYQVQRHGHGWKGPVFEVGGLFVWGFTAGLLSVLLALGGWEREWDHSDVRDLDVALAAHTNRERA</sequence>
<comment type="cofactor">
    <cofactor evidence="1">
        <name>Mn(2+)</name>
        <dbReference type="ChEBI" id="CHEBI:29035"/>
    </cofactor>
</comment>
<evidence type="ECO:0000256" key="4">
    <source>
        <dbReference type="ARBA" id="ARBA00022801"/>
    </source>
</evidence>
<keyword evidence="6" id="KW-0464">Manganese</keyword>
<feature type="domain" description="Nudix hydrolase" evidence="9">
    <location>
        <begin position="40"/>
        <end position="181"/>
    </location>
</feature>
<dbReference type="PANTHER" id="PTHR12992">
    <property type="entry name" value="NUDIX HYDROLASE"/>
    <property type="match status" value="1"/>
</dbReference>
<evidence type="ECO:0000256" key="3">
    <source>
        <dbReference type="ARBA" id="ARBA00022723"/>
    </source>
</evidence>
<dbReference type="Proteomes" id="UP001501116">
    <property type="component" value="Unassembled WGS sequence"/>
</dbReference>
<evidence type="ECO:0000313" key="11">
    <source>
        <dbReference type="Proteomes" id="UP001501116"/>
    </source>
</evidence>